<dbReference type="RefSeq" id="WP_186867772.1">
    <property type="nucleotide sequence ID" value="NZ_JACOPH010000021.1"/>
</dbReference>
<protein>
    <submittedName>
        <fullName evidence="2">AAA family ATPase</fullName>
    </submittedName>
</protein>
<proteinExistence type="predicted"/>
<dbReference type="EMBL" id="JACOPH010000021">
    <property type="protein sequence ID" value="MBC5715453.1"/>
    <property type="molecule type" value="Genomic_DNA"/>
</dbReference>
<dbReference type="PANTHER" id="PTHR37291">
    <property type="entry name" value="5-METHYLCYTOSINE-SPECIFIC RESTRICTION ENZYME B"/>
    <property type="match status" value="1"/>
</dbReference>
<reference evidence="2" key="1">
    <citation type="submission" date="2020-08" db="EMBL/GenBank/DDBJ databases">
        <title>Genome public.</title>
        <authorList>
            <person name="Liu C."/>
            <person name="Sun Q."/>
        </authorList>
    </citation>
    <scope>NUCLEOTIDE SEQUENCE</scope>
    <source>
        <strain evidence="2">BX1005</strain>
    </source>
</reference>
<dbReference type="SUPFAM" id="SSF52540">
    <property type="entry name" value="P-loop containing nucleoside triphosphate hydrolases"/>
    <property type="match status" value="1"/>
</dbReference>
<gene>
    <name evidence="2" type="ORF">H8S17_14820</name>
</gene>
<comment type="caution">
    <text evidence="2">The sequence shown here is derived from an EMBL/GenBank/DDBJ whole genome shotgun (WGS) entry which is preliminary data.</text>
</comment>
<dbReference type="InterPro" id="IPR003593">
    <property type="entry name" value="AAA+_ATPase"/>
</dbReference>
<name>A0A923LT87_9FIRM</name>
<dbReference type="Proteomes" id="UP000606720">
    <property type="component" value="Unassembled WGS sequence"/>
</dbReference>
<accession>A0A923LT87</accession>
<dbReference type="InterPro" id="IPR011704">
    <property type="entry name" value="ATPase_dyneun-rel_AAA"/>
</dbReference>
<dbReference type="SMART" id="SM00382">
    <property type="entry name" value="AAA"/>
    <property type="match status" value="1"/>
</dbReference>
<sequence>MAVPKVDGQFIAEAIKYIDENGVPWHNTSTKYELVWENGNTYPPKYVIAVANHLQNGAEIDVSGYNAVEAKNYLTANGYEIQIKQTKYEITITSDSVTSTDDAFTMDNISAGDVFKPLDASFVAVDGTVIKRNYWKGERRNTNQTLPRIAFQIYEKQIAALPVEEKEQFPICQYSPDKEMIRGIYYSKDEATAHNINPFNTMSYDYDDGRQFVIYSWNIFTTLRFVQECLKRFGNPGDSFKLIYREKDDKENAEEEAAVVEKVKPAEFNGYLNPYSNMLVESKNIIFRGAPGTGKTYLAKEIAADIISNGYFDDYTMLTDEQKQQVEFVQFHPSYDYSDFVEGLRPKTNEDGSMGFELQDGVFKKFVDKARINYENSKKSTEVIANELSVQEAMKEFFDDVDTGNNKFKTKTGTEFTITDVDDEHIYLSIPQNASINSIRLNISEIRQMLESGREFNKLKDITEFFNINFTQQRYSYNLVIFNEIQKKKKAAKIIRQEELKKYVFIIDEINRGEISKIFGELFFAVDPGYRGVAGEVSTQYANLHADSNEKFYIPDNVYIIGTMNDIDRSVDSFDFAMRRRFRFVELRADERLEMLANLNNEEKEAEAIARMSALNVEIAATEGLNENYQIGASYFLKLKNIDFDQLWSDYLHPLLQEYINGMYDEEGIMERFKKAYNQGKSDGADVDESN</sequence>
<dbReference type="InterPro" id="IPR027417">
    <property type="entry name" value="P-loop_NTPase"/>
</dbReference>
<dbReference type="GO" id="GO:0005524">
    <property type="term" value="F:ATP binding"/>
    <property type="evidence" value="ECO:0007669"/>
    <property type="project" value="InterPro"/>
</dbReference>
<organism evidence="2 3">
    <name type="scientific">Roseburia zhanii</name>
    <dbReference type="NCBI Taxonomy" id="2763064"/>
    <lineage>
        <taxon>Bacteria</taxon>
        <taxon>Bacillati</taxon>
        <taxon>Bacillota</taxon>
        <taxon>Clostridia</taxon>
        <taxon>Lachnospirales</taxon>
        <taxon>Lachnospiraceae</taxon>
        <taxon>Roseburia</taxon>
    </lineage>
</organism>
<dbReference type="InterPro" id="IPR052934">
    <property type="entry name" value="Methyl-DNA_Rec/Restrict_Enz"/>
</dbReference>
<dbReference type="Gene3D" id="3.40.50.300">
    <property type="entry name" value="P-loop containing nucleotide triphosphate hydrolases"/>
    <property type="match status" value="2"/>
</dbReference>
<dbReference type="GO" id="GO:0016887">
    <property type="term" value="F:ATP hydrolysis activity"/>
    <property type="evidence" value="ECO:0007669"/>
    <property type="project" value="InterPro"/>
</dbReference>
<keyword evidence="3" id="KW-1185">Reference proteome</keyword>
<evidence type="ECO:0000259" key="1">
    <source>
        <dbReference type="SMART" id="SM00382"/>
    </source>
</evidence>
<evidence type="ECO:0000313" key="2">
    <source>
        <dbReference type="EMBL" id="MBC5715453.1"/>
    </source>
</evidence>
<dbReference type="Pfam" id="PF07728">
    <property type="entry name" value="AAA_5"/>
    <property type="match status" value="1"/>
</dbReference>
<dbReference type="PANTHER" id="PTHR37291:SF1">
    <property type="entry name" value="TYPE IV METHYL-DIRECTED RESTRICTION ENZYME ECOKMCRB SUBUNIT"/>
    <property type="match status" value="1"/>
</dbReference>
<feature type="domain" description="AAA+ ATPase" evidence="1">
    <location>
        <begin position="281"/>
        <end position="592"/>
    </location>
</feature>
<evidence type="ECO:0000313" key="3">
    <source>
        <dbReference type="Proteomes" id="UP000606720"/>
    </source>
</evidence>
<dbReference type="AlphaFoldDB" id="A0A923LT87"/>